<feature type="region of interest" description="Disordered" evidence="1">
    <location>
        <begin position="240"/>
        <end position="262"/>
    </location>
</feature>
<sequence>MFISSDTVIVYIYALRKYAIQCGIDDRLSKPALKQKLIDYLTQSQNNHEINNNNNNEILDTTPTYINKIEININNNNHNHNNNHNNNSFVNNNNNNNNFKEYQYSNYNESNYYNSHKSRDEKIKQLKQYIFNNNNNNNDDDGLVSLENNNHSNHFETQSSPPPPPPLSPPKKIKNNKRPAPTTDIILQHYDIYNEKQKQYQCKNCKSMLNGSNKSNLNKHIYRCLVWPNGNTITTTTTTTTITNNNNNNNNDKEEDQQSGPNFIEEQSDDFEEFEFPNKREKTEPFMTIDNCFLEFGDPILSNRLMKSNAVSTSCFIWSNARNESYLEISGNSLCFNESGPPEINRFTLSCIPFDSNNPNAPKEILDFLVQEVNAYGFKEKMFYTVSDIISSTELDLLKKQGGFNRLLSSQDCIVQSLQLVVESFLQEPDNEQIVERCQRRIQSFKNCYLSIYEKNEYKPRLKSASRWLSILKLLENTIEISEDINNTAALYINTDFEQQELDLSELSISDDESKAIKNIIDILQPFRNETLKLQSPNSNISDILPSYLLIRKQLLVHKSTTVPSSADSSTISKIIEDIESIYINHNNYIYFFSLDKELIQFGLKSRETLKLIAATLSKFSKFL</sequence>
<dbReference type="InParanoid" id="D3BQD6"/>
<feature type="compositionally biased region" description="Polar residues" evidence="1">
    <location>
        <begin position="146"/>
        <end position="158"/>
    </location>
</feature>
<dbReference type="InterPro" id="IPR012337">
    <property type="entry name" value="RNaseH-like_sf"/>
</dbReference>
<reference evidence="2 3" key="1">
    <citation type="journal article" date="2011" name="Genome Res.">
        <title>Phylogeny-wide analysis of social amoeba genomes highlights ancient origins for complex intercellular communication.</title>
        <authorList>
            <person name="Heidel A.J."/>
            <person name="Lawal H.M."/>
            <person name="Felder M."/>
            <person name="Schilde C."/>
            <person name="Helps N.R."/>
            <person name="Tunggal B."/>
            <person name="Rivero F."/>
            <person name="John U."/>
            <person name="Schleicher M."/>
            <person name="Eichinger L."/>
            <person name="Platzer M."/>
            <person name="Noegel A.A."/>
            <person name="Schaap P."/>
            <person name="Gloeckner G."/>
        </authorList>
    </citation>
    <scope>NUCLEOTIDE SEQUENCE [LARGE SCALE GENOMIC DNA]</scope>
    <source>
        <strain evidence="3">ATCC 26659 / Pp 5 / PN500</strain>
    </source>
</reference>
<evidence type="ECO:0000313" key="2">
    <source>
        <dbReference type="EMBL" id="EFA76356.1"/>
    </source>
</evidence>
<organism evidence="2 3">
    <name type="scientific">Heterostelium pallidum (strain ATCC 26659 / Pp 5 / PN500)</name>
    <name type="common">Cellular slime mold</name>
    <name type="synonym">Polysphondylium pallidum</name>
    <dbReference type="NCBI Taxonomy" id="670386"/>
    <lineage>
        <taxon>Eukaryota</taxon>
        <taxon>Amoebozoa</taxon>
        <taxon>Evosea</taxon>
        <taxon>Eumycetozoa</taxon>
        <taxon>Dictyostelia</taxon>
        <taxon>Acytosteliales</taxon>
        <taxon>Acytosteliaceae</taxon>
        <taxon>Heterostelium</taxon>
    </lineage>
</organism>
<name>D3BQD6_HETP5</name>
<evidence type="ECO:0000256" key="1">
    <source>
        <dbReference type="SAM" id="MobiDB-lite"/>
    </source>
</evidence>
<gene>
    <name evidence="2" type="ORF">PPL_10121</name>
</gene>
<feature type="region of interest" description="Disordered" evidence="1">
    <location>
        <begin position="76"/>
        <end position="101"/>
    </location>
</feature>
<comment type="caution">
    <text evidence="2">The sequence shown here is derived from an EMBL/GenBank/DDBJ whole genome shotgun (WGS) entry which is preliminary data.</text>
</comment>
<dbReference type="RefSeq" id="XP_020428488.1">
    <property type="nucleotide sequence ID" value="XM_020580903.1"/>
</dbReference>
<dbReference type="GeneID" id="31365592"/>
<dbReference type="EMBL" id="ADBJ01000047">
    <property type="protein sequence ID" value="EFA76356.1"/>
    <property type="molecule type" value="Genomic_DNA"/>
</dbReference>
<feature type="compositionally biased region" description="Low complexity" evidence="1">
    <location>
        <begin position="240"/>
        <end position="250"/>
    </location>
</feature>
<keyword evidence="3" id="KW-1185">Reference proteome</keyword>
<dbReference type="SUPFAM" id="SSF53098">
    <property type="entry name" value="Ribonuclease H-like"/>
    <property type="match status" value="1"/>
</dbReference>
<feature type="compositionally biased region" description="Pro residues" evidence="1">
    <location>
        <begin position="160"/>
        <end position="169"/>
    </location>
</feature>
<accession>D3BQD6</accession>
<evidence type="ECO:0000313" key="3">
    <source>
        <dbReference type="Proteomes" id="UP000001396"/>
    </source>
</evidence>
<protein>
    <submittedName>
        <fullName evidence="2">Uncharacterized protein</fullName>
    </submittedName>
</protein>
<dbReference type="AlphaFoldDB" id="D3BQD6"/>
<feature type="region of interest" description="Disordered" evidence="1">
    <location>
        <begin position="132"/>
        <end position="179"/>
    </location>
</feature>
<dbReference type="Proteomes" id="UP000001396">
    <property type="component" value="Unassembled WGS sequence"/>
</dbReference>
<proteinExistence type="predicted"/>